<organism evidence="2">
    <name type="scientific">Arion vulgaris</name>
    <dbReference type="NCBI Taxonomy" id="1028688"/>
    <lineage>
        <taxon>Eukaryota</taxon>
        <taxon>Metazoa</taxon>
        <taxon>Spiralia</taxon>
        <taxon>Lophotrochozoa</taxon>
        <taxon>Mollusca</taxon>
        <taxon>Gastropoda</taxon>
        <taxon>Heterobranchia</taxon>
        <taxon>Euthyneura</taxon>
        <taxon>Panpulmonata</taxon>
        <taxon>Eupulmonata</taxon>
        <taxon>Stylommatophora</taxon>
        <taxon>Helicina</taxon>
        <taxon>Arionoidea</taxon>
        <taxon>Arionidae</taxon>
        <taxon>Arion</taxon>
    </lineage>
</organism>
<accession>A0A0B7A0F6</accession>
<reference evidence="2" key="1">
    <citation type="submission" date="2014-12" db="EMBL/GenBank/DDBJ databases">
        <title>Insight into the proteome of Arion vulgaris.</title>
        <authorList>
            <person name="Aradska J."/>
            <person name="Bulat T."/>
            <person name="Smidak R."/>
            <person name="Sarate P."/>
            <person name="Gangsoo J."/>
            <person name="Sialana F."/>
            <person name="Bilban M."/>
            <person name="Lubec G."/>
        </authorList>
    </citation>
    <scope>NUCLEOTIDE SEQUENCE</scope>
    <source>
        <tissue evidence="2">Skin</tissue>
    </source>
</reference>
<dbReference type="PANTHER" id="PTHR14740">
    <property type="entry name" value="CASPASE ACTIVITY AND APOPTOSIS INHIBITOR 1"/>
    <property type="match status" value="1"/>
</dbReference>
<gene>
    <name evidence="2" type="primary">ORF89482</name>
</gene>
<sequence>DRPLMIQKMFHAIRGASLQRALPDLLKSIPLDEMKLLCLEQLEVMSKKRIRRILAGEDSANISSSGTEDDTSDEEAQPPDDLSQQPATGEVQVEGHPADSTSVHQEIAARNIQRTHTEEPSALVKVKLEPPDSGDDGEGENEDEDQPETYTSGSEDGELVTKEEQRDDSHDTLVKQEPMSDGDEDMEDDDEMASMEDIARDLGASMQATGSEDGVLPSIMMDQMELLELEMRARAIKAMLSSHDDDGTVVDDNNDDTDDDEDVGSVKNETDVDGMNSNDDDGNTAYT</sequence>
<evidence type="ECO:0000313" key="2">
    <source>
        <dbReference type="EMBL" id="CEK74062.1"/>
    </source>
</evidence>
<evidence type="ECO:0008006" key="3">
    <source>
        <dbReference type="Google" id="ProtNLM"/>
    </source>
</evidence>
<evidence type="ECO:0000256" key="1">
    <source>
        <dbReference type="SAM" id="MobiDB-lite"/>
    </source>
</evidence>
<feature type="compositionally biased region" description="Acidic residues" evidence="1">
    <location>
        <begin position="67"/>
        <end position="78"/>
    </location>
</feature>
<protein>
    <recommendedName>
        <fullName evidence="3">Caspase activity and apoptosis inhibitor 1</fullName>
    </recommendedName>
</protein>
<dbReference type="EMBL" id="HACG01027197">
    <property type="protein sequence ID" value="CEK74062.1"/>
    <property type="molecule type" value="Transcribed_RNA"/>
</dbReference>
<dbReference type="Pfam" id="PF15335">
    <property type="entry name" value="CAAP1"/>
    <property type="match status" value="1"/>
</dbReference>
<name>A0A0B7A0F6_9EUPU</name>
<dbReference type="PANTHER" id="PTHR14740:SF3">
    <property type="entry name" value="CASPASE ACTIVITY AND APOPTOSIS INHIBITOR 1"/>
    <property type="match status" value="1"/>
</dbReference>
<dbReference type="GO" id="GO:0042981">
    <property type="term" value="P:regulation of apoptotic process"/>
    <property type="evidence" value="ECO:0007669"/>
    <property type="project" value="InterPro"/>
</dbReference>
<feature type="compositionally biased region" description="Acidic residues" evidence="1">
    <location>
        <begin position="278"/>
        <end position="287"/>
    </location>
</feature>
<feature type="compositionally biased region" description="Acidic residues" evidence="1">
    <location>
        <begin position="132"/>
        <end position="147"/>
    </location>
</feature>
<feature type="compositionally biased region" description="Acidic residues" evidence="1">
    <location>
        <begin position="247"/>
        <end position="263"/>
    </location>
</feature>
<feature type="compositionally biased region" description="Basic and acidic residues" evidence="1">
    <location>
        <begin position="159"/>
        <end position="174"/>
    </location>
</feature>
<proteinExistence type="predicted"/>
<feature type="region of interest" description="Disordered" evidence="1">
    <location>
        <begin position="240"/>
        <end position="287"/>
    </location>
</feature>
<feature type="compositionally biased region" description="Acidic residues" evidence="1">
    <location>
        <begin position="180"/>
        <end position="194"/>
    </location>
</feature>
<dbReference type="InterPro" id="IPR038991">
    <property type="entry name" value="CAAP1"/>
</dbReference>
<feature type="region of interest" description="Disordered" evidence="1">
    <location>
        <begin position="58"/>
        <end position="215"/>
    </location>
</feature>
<dbReference type="AlphaFoldDB" id="A0A0B7A0F6"/>
<feature type="non-terminal residue" evidence="2">
    <location>
        <position position="1"/>
    </location>
</feature>